<dbReference type="RefSeq" id="WP_260899996.1">
    <property type="nucleotide sequence ID" value="NZ_JAOCZP010000001.1"/>
</dbReference>
<dbReference type="Gene3D" id="3.40.50.300">
    <property type="entry name" value="P-loop containing nucleotide triphosphate hydrolases"/>
    <property type="match status" value="2"/>
</dbReference>
<feature type="domain" description="ABC transporter" evidence="8">
    <location>
        <begin position="271"/>
        <end position="468"/>
    </location>
</feature>
<dbReference type="SUPFAM" id="SSF52540">
    <property type="entry name" value="P-loop containing nucleoside triphosphate hydrolases"/>
    <property type="match status" value="2"/>
</dbReference>
<keyword evidence="6 9" id="KW-0067">ATP-binding</keyword>
<evidence type="ECO:0000313" key="9">
    <source>
        <dbReference type="EMBL" id="MCT7373667.1"/>
    </source>
</evidence>
<evidence type="ECO:0000256" key="2">
    <source>
        <dbReference type="ARBA" id="ARBA00005417"/>
    </source>
</evidence>
<evidence type="ECO:0000259" key="8">
    <source>
        <dbReference type="PROSITE" id="PS50893"/>
    </source>
</evidence>
<dbReference type="InterPro" id="IPR017871">
    <property type="entry name" value="ABC_transporter-like_CS"/>
</dbReference>
<keyword evidence="10" id="KW-1185">Reference proteome</keyword>
<comment type="caution">
    <text evidence="9">The sequence shown here is derived from an EMBL/GenBank/DDBJ whole genome shotgun (WGS) entry which is preliminary data.</text>
</comment>
<dbReference type="SMART" id="SM00382">
    <property type="entry name" value="AAA"/>
    <property type="match status" value="2"/>
</dbReference>
<dbReference type="InterPro" id="IPR003439">
    <property type="entry name" value="ABC_transporter-like_ATP-bd"/>
</dbReference>
<keyword evidence="4" id="KW-1003">Cell membrane</keyword>
<accession>A0ABT2LH77</accession>
<dbReference type="Pfam" id="PF00005">
    <property type="entry name" value="ABC_tran"/>
    <property type="match status" value="2"/>
</dbReference>
<keyword evidence="5" id="KW-0547">Nucleotide-binding</keyword>
<evidence type="ECO:0000256" key="3">
    <source>
        <dbReference type="ARBA" id="ARBA00022448"/>
    </source>
</evidence>
<reference evidence="9 10" key="1">
    <citation type="submission" date="2022-09" db="EMBL/GenBank/DDBJ databases">
        <title>Chelativorans salina sp. nov., a novel slightly halophilic bacterium isolated from a saline lake sediment enrichment.</title>
        <authorList>
            <person name="Gao L."/>
            <person name="Fang B.-Z."/>
            <person name="Li W.-J."/>
        </authorList>
    </citation>
    <scope>NUCLEOTIDE SEQUENCE [LARGE SCALE GENOMIC DNA]</scope>
    <source>
        <strain evidence="9 10">EGI FJ00035</strain>
    </source>
</reference>
<evidence type="ECO:0000256" key="1">
    <source>
        <dbReference type="ARBA" id="ARBA00004417"/>
    </source>
</evidence>
<dbReference type="PROSITE" id="PS00211">
    <property type="entry name" value="ABC_TRANSPORTER_1"/>
    <property type="match status" value="1"/>
</dbReference>
<evidence type="ECO:0000313" key="10">
    <source>
        <dbReference type="Proteomes" id="UP001320831"/>
    </source>
</evidence>
<evidence type="ECO:0000256" key="5">
    <source>
        <dbReference type="ARBA" id="ARBA00022741"/>
    </source>
</evidence>
<protein>
    <submittedName>
        <fullName evidence="9">ATP-binding cassette domain-containing protein</fullName>
    </submittedName>
</protein>
<dbReference type="PROSITE" id="PS50893">
    <property type="entry name" value="ABC_TRANSPORTER_2"/>
    <property type="match status" value="2"/>
</dbReference>
<name>A0ABT2LH77_9HYPH</name>
<proteinExistence type="inferred from homology"/>
<evidence type="ECO:0000256" key="4">
    <source>
        <dbReference type="ARBA" id="ARBA00022475"/>
    </source>
</evidence>
<comment type="similarity">
    <text evidence="2">Belongs to the ABC transporter superfamily.</text>
</comment>
<evidence type="ECO:0000256" key="7">
    <source>
        <dbReference type="ARBA" id="ARBA00023136"/>
    </source>
</evidence>
<dbReference type="PANTHER" id="PTHR43297:SF7">
    <property type="entry name" value="D,D-DIPEPTIDE TRANSPORT ATP-BINDING PROTEIN DDPD-RELATED"/>
    <property type="match status" value="1"/>
</dbReference>
<feature type="domain" description="ABC transporter" evidence="8">
    <location>
        <begin position="5"/>
        <end position="251"/>
    </location>
</feature>
<dbReference type="InterPro" id="IPR027417">
    <property type="entry name" value="P-loop_NTPase"/>
</dbReference>
<gene>
    <name evidence="9" type="ORF">N5A92_01210</name>
</gene>
<sequence>MNAPARIHELSIAGLSIHSRTGPIVRDISLSLRPGQPLTLLGESGSGKSLVAQAVMGTLPPELTASGAIRLDGVDLISSSPDERRERWGRAISLLPQEPWLALDPTMRIGPQVAEVHRFVRRQAAPQSSALARTNLTEVGLGHAGALYPFQMSGGMCQRAAIAIAHAGGSGLLIADEPTKGLDADLRDRIVARLKQEVDAGRLLLTITHDISVARALGGTVGVMLEGRLVDYGSAEQVLTAPSHPYSQALLNADPQTWVGSAPAPSGDVVLGGRGLAKRFDNYALFEDIDIEVRAGEILSVVGPSGCGKTTLGNILLGLVEPDAGTVERRKGISRLRFQKLYQDPPAAFPPHQAIRKGLRDLVKLHRGRWEEVEALLERLRLQNGLLDRLPGQISGGELQRFAILRALLLDPVFLFADEATSRLDPVSQKEVVDVLLEVVGETGLGVLLVTHDHALAEKISTRTVRLARRDT</sequence>
<organism evidence="9 10">
    <name type="scientific">Chelativorans salis</name>
    <dbReference type="NCBI Taxonomy" id="2978478"/>
    <lineage>
        <taxon>Bacteria</taxon>
        <taxon>Pseudomonadati</taxon>
        <taxon>Pseudomonadota</taxon>
        <taxon>Alphaproteobacteria</taxon>
        <taxon>Hyphomicrobiales</taxon>
        <taxon>Phyllobacteriaceae</taxon>
        <taxon>Chelativorans</taxon>
    </lineage>
</organism>
<evidence type="ECO:0000256" key="6">
    <source>
        <dbReference type="ARBA" id="ARBA00022840"/>
    </source>
</evidence>
<keyword evidence="3" id="KW-0813">Transport</keyword>
<dbReference type="EMBL" id="JAOCZP010000001">
    <property type="protein sequence ID" value="MCT7373667.1"/>
    <property type="molecule type" value="Genomic_DNA"/>
</dbReference>
<dbReference type="InterPro" id="IPR050388">
    <property type="entry name" value="ABC_Ni/Peptide_Import"/>
</dbReference>
<comment type="subcellular location">
    <subcellularLocation>
        <location evidence="1">Cell inner membrane</location>
        <topology evidence="1">Peripheral membrane protein</topology>
    </subcellularLocation>
</comment>
<keyword evidence="7" id="KW-0472">Membrane</keyword>
<dbReference type="Proteomes" id="UP001320831">
    <property type="component" value="Unassembled WGS sequence"/>
</dbReference>
<dbReference type="PANTHER" id="PTHR43297">
    <property type="entry name" value="OLIGOPEPTIDE TRANSPORT ATP-BINDING PROTEIN APPD"/>
    <property type="match status" value="1"/>
</dbReference>
<dbReference type="InterPro" id="IPR003593">
    <property type="entry name" value="AAA+_ATPase"/>
</dbReference>
<dbReference type="GO" id="GO:0005524">
    <property type="term" value="F:ATP binding"/>
    <property type="evidence" value="ECO:0007669"/>
    <property type="project" value="UniProtKB-KW"/>
</dbReference>